<keyword evidence="1" id="KW-0479">Metal-binding</keyword>
<dbReference type="GO" id="GO:0016857">
    <property type="term" value="F:racemase and epimerase activity, acting on carbohydrates and derivatives"/>
    <property type="evidence" value="ECO:0007669"/>
    <property type="project" value="InterPro"/>
</dbReference>
<keyword evidence="2" id="KW-0413">Isomerase</keyword>
<evidence type="ECO:0000313" key="4">
    <source>
        <dbReference type="Proteomes" id="UP000229030"/>
    </source>
</evidence>
<dbReference type="Gene3D" id="3.20.20.70">
    <property type="entry name" value="Aldolase class I"/>
    <property type="match status" value="1"/>
</dbReference>
<dbReference type="Pfam" id="PF00834">
    <property type="entry name" value="Ribul_P_3_epim"/>
    <property type="match status" value="1"/>
</dbReference>
<evidence type="ECO:0000256" key="1">
    <source>
        <dbReference type="ARBA" id="ARBA00022723"/>
    </source>
</evidence>
<dbReference type="GO" id="GO:0046872">
    <property type="term" value="F:metal ion binding"/>
    <property type="evidence" value="ECO:0007669"/>
    <property type="project" value="UniProtKB-KW"/>
</dbReference>
<protein>
    <recommendedName>
        <fullName evidence="5">Ribulose-phosphate 3-epimerase</fullName>
    </recommendedName>
</protein>
<dbReference type="InterPro" id="IPR013785">
    <property type="entry name" value="Aldolase_TIM"/>
</dbReference>
<proteinExistence type="predicted"/>
<feature type="non-terminal residue" evidence="3">
    <location>
        <position position="1"/>
    </location>
</feature>
<gene>
    <name evidence="3" type="ORF">COS21_02300</name>
</gene>
<evidence type="ECO:0008006" key="5">
    <source>
        <dbReference type="Google" id="ProtNLM"/>
    </source>
</evidence>
<sequence length="173" mass="19377">HCDRFGNPIRLRWGYSFEAHVMVEEPWRILSRWLAARKIFRIILHWEANGVKANIADLSREIRARGKEFGLALNPDTPISVLDNLIGEIDLALLMGVCPGFGGQTMKPEVISKIMALRQKQPEVKIEVDGGVKPQNILKLTEAGADFLVMGSAIFADPDPQAVIKQTYKMINL</sequence>
<dbReference type="PANTHER" id="PTHR11749">
    <property type="entry name" value="RIBULOSE-5-PHOSPHATE-3-EPIMERASE"/>
    <property type="match status" value="1"/>
</dbReference>
<accession>A0A2M7DDR7</accession>
<name>A0A2M7DDR7_9BACT</name>
<comment type="caution">
    <text evidence="3">The sequence shown here is derived from an EMBL/GenBank/DDBJ whole genome shotgun (WGS) entry which is preliminary data.</text>
</comment>
<organism evidence="3 4">
    <name type="scientific">bacterium (Candidatus Gribaldobacteria) CG02_land_8_20_14_3_00_41_15</name>
    <dbReference type="NCBI Taxonomy" id="2014270"/>
    <lineage>
        <taxon>Bacteria</taxon>
        <taxon>Candidatus Gribaldobacteria</taxon>
    </lineage>
</organism>
<dbReference type="InterPro" id="IPR011060">
    <property type="entry name" value="RibuloseP-bd_barrel"/>
</dbReference>
<evidence type="ECO:0000256" key="2">
    <source>
        <dbReference type="ARBA" id="ARBA00023235"/>
    </source>
</evidence>
<dbReference type="InterPro" id="IPR000056">
    <property type="entry name" value="Ribul_P_3_epim-like"/>
</dbReference>
<dbReference type="SUPFAM" id="SSF51366">
    <property type="entry name" value="Ribulose-phoshate binding barrel"/>
    <property type="match status" value="1"/>
</dbReference>
<dbReference type="AlphaFoldDB" id="A0A2M7DDR7"/>
<dbReference type="EMBL" id="PETV01000066">
    <property type="protein sequence ID" value="PIV46981.1"/>
    <property type="molecule type" value="Genomic_DNA"/>
</dbReference>
<reference evidence="4" key="1">
    <citation type="submission" date="2017-09" db="EMBL/GenBank/DDBJ databases">
        <title>Depth-based differentiation of microbial function through sediment-hosted aquifers and enrichment of novel symbionts in the deep terrestrial subsurface.</title>
        <authorList>
            <person name="Probst A.J."/>
            <person name="Ladd B."/>
            <person name="Jarett J.K."/>
            <person name="Geller-Mcgrath D.E."/>
            <person name="Sieber C.M.K."/>
            <person name="Emerson J.B."/>
            <person name="Anantharaman K."/>
            <person name="Thomas B.C."/>
            <person name="Malmstrom R."/>
            <person name="Stieglmeier M."/>
            <person name="Klingl A."/>
            <person name="Woyke T."/>
            <person name="Ryan C.M."/>
            <person name="Banfield J.F."/>
        </authorList>
    </citation>
    <scope>NUCLEOTIDE SEQUENCE [LARGE SCALE GENOMIC DNA]</scope>
</reference>
<dbReference type="GO" id="GO:0005975">
    <property type="term" value="P:carbohydrate metabolic process"/>
    <property type="evidence" value="ECO:0007669"/>
    <property type="project" value="InterPro"/>
</dbReference>
<evidence type="ECO:0000313" key="3">
    <source>
        <dbReference type="EMBL" id="PIV46981.1"/>
    </source>
</evidence>
<dbReference type="Proteomes" id="UP000229030">
    <property type="component" value="Unassembled WGS sequence"/>
</dbReference>